<dbReference type="CDD" id="cd02440">
    <property type="entry name" value="AdoMet_MTases"/>
    <property type="match status" value="1"/>
</dbReference>
<proteinExistence type="predicted"/>
<comment type="caution">
    <text evidence="2">The sequence shown here is derived from an EMBL/GenBank/DDBJ whole genome shotgun (WGS) entry which is preliminary data.</text>
</comment>
<evidence type="ECO:0000313" key="3">
    <source>
        <dbReference type="Proteomes" id="UP000199663"/>
    </source>
</evidence>
<dbReference type="InterPro" id="IPR029063">
    <property type="entry name" value="SAM-dependent_MTases_sf"/>
</dbReference>
<dbReference type="Proteomes" id="UP000199663">
    <property type="component" value="Unassembled WGS sequence"/>
</dbReference>
<keyword evidence="2" id="KW-0808">Transferase</keyword>
<evidence type="ECO:0000259" key="1">
    <source>
        <dbReference type="Pfam" id="PF08241"/>
    </source>
</evidence>
<dbReference type="EMBL" id="FNQC01000008">
    <property type="protein sequence ID" value="SDZ24684.1"/>
    <property type="molecule type" value="Genomic_DNA"/>
</dbReference>
<dbReference type="SUPFAM" id="SSF53335">
    <property type="entry name" value="S-adenosyl-L-methionine-dependent methyltransferases"/>
    <property type="match status" value="1"/>
</dbReference>
<dbReference type="Pfam" id="PF08241">
    <property type="entry name" value="Methyltransf_11"/>
    <property type="match status" value="1"/>
</dbReference>
<dbReference type="GO" id="GO:0032259">
    <property type="term" value="P:methylation"/>
    <property type="evidence" value="ECO:0007669"/>
    <property type="project" value="UniProtKB-KW"/>
</dbReference>
<dbReference type="PANTHER" id="PTHR42912">
    <property type="entry name" value="METHYLTRANSFERASE"/>
    <property type="match status" value="1"/>
</dbReference>
<evidence type="ECO:0000313" key="2">
    <source>
        <dbReference type="EMBL" id="SDZ24684.1"/>
    </source>
</evidence>
<feature type="domain" description="Methyltransferase type 11" evidence="1">
    <location>
        <begin position="45"/>
        <end position="129"/>
    </location>
</feature>
<keyword evidence="2" id="KW-0489">Methyltransferase</keyword>
<keyword evidence="3" id="KW-1185">Reference proteome</keyword>
<dbReference type="Gene3D" id="3.40.50.150">
    <property type="entry name" value="Vaccinia Virus protein VP39"/>
    <property type="match status" value="1"/>
</dbReference>
<reference evidence="2 3" key="1">
    <citation type="submission" date="2016-10" db="EMBL/GenBank/DDBJ databases">
        <authorList>
            <person name="Varghese N."/>
            <person name="Submissions S."/>
        </authorList>
    </citation>
    <scope>NUCLEOTIDE SEQUENCE [LARGE SCALE GENOMIC DNA]</scope>
    <source>
        <strain evidence="2 3">DSM 17997</strain>
    </source>
</reference>
<dbReference type="PANTHER" id="PTHR42912:SF80">
    <property type="entry name" value="METHYLTRANSFERASE DOMAIN-CONTAINING PROTEIN"/>
    <property type="match status" value="1"/>
</dbReference>
<sequence>MGKKETTFDQNTLEYDRWFEEHPCIYQSEILAIQQALPKDKSGIEIGVGTGRFAETLHIKFGVEPSANMARMAKKRGVHIYTAYSENLPIENESFDFALMVTTVCFISDIPRAFSEVHRILRPKGEIIVAIIDKNSALGKKYQAGQSSSKFYKEAHFHSTEVITELLKQSGFHDFDFWQTLAKPDENEIEKPIKGYGQGSFVVIKAVK</sequence>
<dbReference type="InterPro" id="IPR013216">
    <property type="entry name" value="Methyltransf_11"/>
</dbReference>
<name>A0A1H3RG18_9BACT</name>
<protein>
    <submittedName>
        <fullName evidence="2">Methyltransferase domain-containing protein</fullName>
    </submittedName>
</protein>
<dbReference type="RefSeq" id="WP_019598185.1">
    <property type="nucleotide sequence ID" value="NZ_FNQC01000008.1"/>
</dbReference>
<dbReference type="GO" id="GO:0008168">
    <property type="term" value="F:methyltransferase activity"/>
    <property type="evidence" value="ECO:0007669"/>
    <property type="project" value="UniProtKB-KW"/>
</dbReference>
<dbReference type="InterPro" id="IPR050508">
    <property type="entry name" value="Methyltransf_Superfamily"/>
</dbReference>
<accession>A0A1H3RG18</accession>
<organism evidence="2 3">
    <name type="scientific">Rhodonellum ikkaensis</name>
    <dbReference type="NCBI Taxonomy" id="336829"/>
    <lineage>
        <taxon>Bacteria</taxon>
        <taxon>Pseudomonadati</taxon>
        <taxon>Bacteroidota</taxon>
        <taxon>Cytophagia</taxon>
        <taxon>Cytophagales</taxon>
        <taxon>Cytophagaceae</taxon>
        <taxon>Rhodonellum</taxon>
    </lineage>
</organism>
<gene>
    <name evidence="2" type="ORF">SAMN05444412_10899</name>
</gene>